<gene>
    <name evidence="1" type="ORF">GOODEAATRI_000461</name>
</gene>
<protein>
    <submittedName>
        <fullName evidence="1">Uncharacterized protein</fullName>
    </submittedName>
</protein>
<organism evidence="1 2">
    <name type="scientific">Goodea atripinnis</name>
    <dbReference type="NCBI Taxonomy" id="208336"/>
    <lineage>
        <taxon>Eukaryota</taxon>
        <taxon>Metazoa</taxon>
        <taxon>Chordata</taxon>
        <taxon>Craniata</taxon>
        <taxon>Vertebrata</taxon>
        <taxon>Euteleostomi</taxon>
        <taxon>Actinopterygii</taxon>
        <taxon>Neopterygii</taxon>
        <taxon>Teleostei</taxon>
        <taxon>Neoteleostei</taxon>
        <taxon>Acanthomorphata</taxon>
        <taxon>Ovalentaria</taxon>
        <taxon>Atherinomorphae</taxon>
        <taxon>Cyprinodontiformes</taxon>
        <taxon>Goodeidae</taxon>
        <taxon>Goodea</taxon>
    </lineage>
</organism>
<accession>A0ABV0PA71</accession>
<comment type="caution">
    <text evidence="1">The sequence shown here is derived from an EMBL/GenBank/DDBJ whole genome shotgun (WGS) entry which is preliminary data.</text>
</comment>
<evidence type="ECO:0000313" key="2">
    <source>
        <dbReference type="Proteomes" id="UP001476798"/>
    </source>
</evidence>
<dbReference type="Proteomes" id="UP001476798">
    <property type="component" value="Unassembled WGS sequence"/>
</dbReference>
<dbReference type="EMBL" id="JAHRIO010069979">
    <property type="protein sequence ID" value="MEQ2180353.1"/>
    <property type="molecule type" value="Genomic_DNA"/>
</dbReference>
<proteinExistence type="predicted"/>
<keyword evidence="2" id="KW-1185">Reference proteome</keyword>
<evidence type="ECO:0000313" key="1">
    <source>
        <dbReference type="EMBL" id="MEQ2180353.1"/>
    </source>
</evidence>
<sequence length="192" mass="21707">MQRDGVQLFQSLRCKRVRTPIWSESIRPRPHARGLHRSSSCNNMSRLHQELTSDFGVDSKLASPLVTRRLACSFGRQRSQPQGSDSEEEEEGGNILHDNTYICLPFCSLSYRGVVFVAERCRGNRRLEVRGVSFPVFPDMLMGIGGSEEEKRRVKGNGCQKSGRNTCQGFELCLFVVSDVKTLDLHQTLYPP</sequence>
<reference evidence="1 2" key="1">
    <citation type="submission" date="2021-06" db="EMBL/GenBank/DDBJ databases">
        <authorList>
            <person name="Palmer J.M."/>
        </authorList>
    </citation>
    <scope>NUCLEOTIDE SEQUENCE [LARGE SCALE GENOMIC DNA]</scope>
    <source>
        <strain evidence="1 2">GA_2019</strain>
        <tissue evidence="1">Muscle</tissue>
    </source>
</reference>
<name>A0ABV0PA71_9TELE</name>